<evidence type="ECO:0000256" key="1">
    <source>
        <dbReference type="SAM" id="MobiDB-lite"/>
    </source>
</evidence>
<dbReference type="Proteomes" id="UP001194469">
    <property type="component" value="Unassembled WGS sequence"/>
</dbReference>
<dbReference type="EMBL" id="VRYY01000093">
    <property type="protein sequence ID" value="MBG3876268.1"/>
    <property type="molecule type" value="Genomic_DNA"/>
</dbReference>
<name>A0ABS0J3H1_9BACT</name>
<protein>
    <submittedName>
        <fullName evidence="2">Uncharacterized protein</fullName>
    </submittedName>
</protein>
<organism evidence="2 3">
    <name type="scientific">Nitratidesulfovibrio oxamicus</name>
    <dbReference type="NCBI Taxonomy" id="32016"/>
    <lineage>
        <taxon>Bacteria</taxon>
        <taxon>Pseudomonadati</taxon>
        <taxon>Thermodesulfobacteriota</taxon>
        <taxon>Desulfovibrionia</taxon>
        <taxon>Desulfovibrionales</taxon>
        <taxon>Desulfovibrionaceae</taxon>
        <taxon>Nitratidesulfovibrio</taxon>
    </lineage>
</organism>
<sequence>MNAPCMPDDHGNPGMISSFLQWLADLTRKDSSPPVGSTGRADAQSGSTPPQQAASSRGDPLEHHVWWGGT</sequence>
<comment type="caution">
    <text evidence="2">The sequence shown here is derived from an EMBL/GenBank/DDBJ whole genome shotgun (WGS) entry which is preliminary data.</text>
</comment>
<reference evidence="2 3" key="1">
    <citation type="submission" date="2019-08" db="EMBL/GenBank/DDBJ databases">
        <authorList>
            <person name="Luo N."/>
        </authorList>
    </citation>
    <scope>NUCLEOTIDE SEQUENCE [LARGE SCALE GENOMIC DNA]</scope>
    <source>
        <strain evidence="2 3">NCIMB 9442</strain>
    </source>
</reference>
<evidence type="ECO:0000313" key="3">
    <source>
        <dbReference type="Proteomes" id="UP001194469"/>
    </source>
</evidence>
<evidence type="ECO:0000313" key="2">
    <source>
        <dbReference type="EMBL" id="MBG3876268.1"/>
    </source>
</evidence>
<feature type="compositionally biased region" description="Basic and acidic residues" evidence="1">
    <location>
        <begin position="59"/>
        <end position="70"/>
    </location>
</feature>
<keyword evidence="3" id="KW-1185">Reference proteome</keyword>
<feature type="region of interest" description="Disordered" evidence="1">
    <location>
        <begin position="25"/>
        <end position="70"/>
    </location>
</feature>
<feature type="compositionally biased region" description="Polar residues" evidence="1">
    <location>
        <begin position="44"/>
        <end position="55"/>
    </location>
</feature>
<dbReference type="RefSeq" id="WP_196608438.1">
    <property type="nucleotide sequence ID" value="NZ_VRYY01000093.1"/>
</dbReference>
<gene>
    <name evidence="2" type="ORF">FVW20_04290</name>
</gene>
<accession>A0ABS0J3H1</accession>
<proteinExistence type="predicted"/>